<dbReference type="EMBL" id="CACVAU010000020">
    <property type="protein sequence ID" value="CAA6806135.1"/>
    <property type="molecule type" value="Genomic_DNA"/>
</dbReference>
<protein>
    <recommendedName>
        <fullName evidence="2">Type II toxin-antitoxin system mRNA interferase toxin, RelE/StbE family</fullName>
    </recommendedName>
</protein>
<dbReference type="AlphaFoldDB" id="A0A6S6SFC8"/>
<sequence>MRHLQKFHLGSDILIIYIENSEDEVILMRIATHSQIY</sequence>
<dbReference type="InterPro" id="IPR035093">
    <property type="entry name" value="RelE/ParE_toxin_dom_sf"/>
</dbReference>
<reference evidence="1" key="1">
    <citation type="submission" date="2020-01" db="EMBL/GenBank/DDBJ databases">
        <authorList>
            <person name="Meier V. D."/>
            <person name="Meier V D."/>
        </authorList>
    </citation>
    <scope>NUCLEOTIDE SEQUENCE</scope>
    <source>
        <strain evidence="1">HLG_WM_MAG_05</strain>
    </source>
</reference>
<evidence type="ECO:0008006" key="2">
    <source>
        <dbReference type="Google" id="ProtNLM"/>
    </source>
</evidence>
<organism evidence="1">
    <name type="scientific">uncultured Sulfurovum sp</name>
    <dbReference type="NCBI Taxonomy" id="269237"/>
    <lineage>
        <taxon>Bacteria</taxon>
        <taxon>Pseudomonadati</taxon>
        <taxon>Campylobacterota</taxon>
        <taxon>Epsilonproteobacteria</taxon>
        <taxon>Campylobacterales</taxon>
        <taxon>Sulfurovaceae</taxon>
        <taxon>Sulfurovum</taxon>
        <taxon>environmental samples</taxon>
    </lineage>
</organism>
<proteinExistence type="predicted"/>
<gene>
    <name evidence="1" type="ORF">HELGO_WM33695</name>
</gene>
<accession>A0A6S6SFC8</accession>
<evidence type="ECO:0000313" key="1">
    <source>
        <dbReference type="EMBL" id="CAA6806135.1"/>
    </source>
</evidence>
<dbReference type="Gene3D" id="3.30.2310.20">
    <property type="entry name" value="RelE-like"/>
    <property type="match status" value="1"/>
</dbReference>
<name>A0A6S6SFC8_9BACT</name>